<dbReference type="GO" id="GO:0000049">
    <property type="term" value="F:tRNA binding"/>
    <property type="evidence" value="ECO:0007669"/>
    <property type="project" value="TreeGrafter"/>
</dbReference>
<proteinExistence type="predicted"/>
<dbReference type="Gene3D" id="2.30.310.10">
    <property type="entry name" value="ibrinogen binding protein from staphylococcus aureus domain"/>
    <property type="match status" value="1"/>
</dbReference>
<dbReference type="Proteomes" id="UP000252355">
    <property type="component" value="Unassembled WGS sequence"/>
</dbReference>
<dbReference type="PANTHER" id="PTHR15239">
    <property type="entry name" value="NUCLEAR EXPORT MEDIATOR FACTOR NEMF"/>
    <property type="match status" value="1"/>
</dbReference>
<evidence type="ECO:0000313" key="1">
    <source>
        <dbReference type="EMBL" id="RCK78140.1"/>
    </source>
</evidence>
<reference evidence="1 2" key="1">
    <citation type="submission" date="2018-05" db="EMBL/GenBank/DDBJ databases">
        <title>A metagenomic window into the 2 km-deep terrestrial subsurface aquifer revealed taxonomically and functionally diverse microbial community comprising novel uncultured bacterial lineages.</title>
        <authorList>
            <person name="Kadnikov V.V."/>
            <person name="Mardanov A.V."/>
            <person name="Beletsky A.V."/>
            <person name="Banks D."/>
            <person name="Pimenov N.V."/>
            <person name="Frank Y.A."/>
            <person name="Karnachuk O.V."/>
            <person name="Ravin N.V."/>
        </authorList>
    </citation>
    <scope>NUCLEOTIDE SEQUENCE [LARGE SCALE GENOMIC DNA]</scope>
    <source>
        <strain evidence="1">BY5</strain>
    </source>
</reference>
<dbReference type="EMBL" id="QOQW01000027">
    <property type="protein sequence ID" value="RCK78140.1"/>
    <property type="molecule type" value="Genomic_DNA"/>
</dbReference>
<gene>
    <name evidence="1" type="ORF">OZSIB_1789</name>
</gene>
<dbReference type="GO" id="GO:1990112">
    <property type="term" value="C:RQC complex"/>
    <property type="evidence" value="ECO:0007669"/>
    <property type="project" value="TreeGrafter"/>
</dbReference>
<dbReference type="InterPro" id="IPR051608">
    <property type="entry name" value="RQC_Subunit_NEMF"/>
</dbReference>
<dbReference type="Pfam" id="PF05833">
    <property type="entry name" value="NFACT_N"/>
    <property type="match status" value="1"/>
</dbReference>
<dbReference type="PANTHER" id="PTHR15239:SF6">
    <property type="entry name" value="RIBOSOME QUALITY CONTROL COMPLEX SUBUNIT NEMF"/>
    <property type="match status" value="1"/>
</dbReference>
<organism evidence="1 2">
    <name type="scientific">Candidatus Ozemobacter sibiricus</name>
    <dbReference type="NCBI Taxonomy" id="2268124"/>
    <lineage>
        <taxon>Bacteria</taxon>
        <taxon>Candidatus Ozemobacteria</taxon>
        <taxon>Candidatus Ozemobacterales</taxon>
        <taxon>Candidatus Ozemobacteraceae</taxon>
        <taxon>Candidatus Ozemobacter</taxon>
    </lineage>
</organism>
<dbReference type="GO" id="GO:0072344">
    <property type="term" value="P:rescue of stalled ribosome"/>
    <property type="evidence" value="ECO:0007669"/>
    <property type="project" value="TreeGrafter"/>
</dbReference>
<protein>
    <submittedName>
        <fullName evidence="1">Fibronectin/fibrinogen-binding protein</fullName>
    </submittedName>
</protein>
<comment type="caution">
    <text evidence="1">The sequence shown here is derived from an EMBL/GenBank/DDBJ whole genome shotgun (WGS) entry which is preliminary data.</text>
</comment>
<evidence type="ECO:0000313" key="2">
    <source>
        <dbReference type="Proteomes" id="UP000252355"/>
    </source>
</evidence>
<accession>A0A367ZJC8</accession>
<name>A0A367ZJC8_9BACT</name>
<sequence length="578" mass="63874">MDFFTLRRQIAEIKQRFAAPPQVVKALDLAPEGYGLLLKAPEGWFCLEIHLVPDHQGIWLSRQWDEAPVESSLTRTLNRLSRDGWMIGLTLYSSAAFPPDRVVQLSLTVRDRFFATKKISHLLIELTGRVANLLVCDESLTVLDLHRATGNNRLRMPYRPPVLEGPPPVGHLGTPGEAELVERVLAGPPASWKGRLANFSPLMTRELAWRCAAAGPAGEAAAPRRALWEALVAEATGPGPVSVYRQDGKVRAVVPVELRHLAEAAERLTFPTVDEAMAWVDAHEVRAVRLARAREQARARFAADLAARLRLHAELTADLARYRDGERYQHWGHLLLANLPAITPGATSVTLTDWETGAPVEIPLDPARSGPANAQRLFKLCKKAMRGREEVGRRLAALDEEIAWLREQIWLCETATSPADLMLPPRRAGRRAATVDQGSREGKEAARRLKPLLELDGCRFYVGRNGRQNDLLTFSLARKTDVWCHANDVPGSHVIVKRPDGPPTPEDRRRGAVLAAWFSFARQAGKVAVDVTEVAHVRRIPGGGPGRVSYTHQKTYYVDPSEARTWLEGAAPTGGDPA</sequence>
<dbReference type="GO" id="GO:0043023">
    <property type="term" value="F:ribosomal large subunit binding"/>
    <property type="evidence" value="ECO:0007669"/>
    <property type="project" value="TreeGrafter"/>
</dbReference>
<dbReference type="AlphaFoldDB" id="A0A367ZJC8"/>